<dbReference type="EMBL" id="FWXY01000006">
    <property type="protein sequence ID" value="SMC66171.1"/>
    <property type="molecule type" value="Genomic_DNA"/>
</dbReference>
<reference evidence="2 3" key="1">
    <citation type="submission" date="2017-04" db="EMBL/GenBank/DDBJ databases">
        <authorList>
            <person name="Afonso C.L."/>
            <person name="Miller P.J."/>
            <person name="Scott M.A."/>
            <person name="Spackman E."/>
            <person name="Goraichik I."/>
            <person name="Dimitrov K.M."/>
            <person name="Suarez D.L."/>
            <person name="Swayne D.E."/>
        </authorList>
    </citation>
    <scope>NUCLEOTIDE SEQUENCE [LARGE SCALE GENOMIC DNA]</scope>
    <source>
        <strain evidence="2 3">DSM 3385</strain>
    </source>
</reference>
<dbReference type="STRING" id="1121400.SAMN02746065_106186"/>
<dbReference type="RefSeq" id="WP_084068212.1">
    <property type="nucleotide sequence ID" value="NZ_FWXY01000006.1"/>
</dbReference>
<gene>
    <name evidence="2" type="ORF">SAMN02746065_106186</name>
</gene>
<dbReference type="AlphaFoldDB" id="A0A1W2B0D6"/>
<accession>A0A1W2B0D6</accession>
<evidence type="ECO:0000313" key="2">
    <source>
        <dbReference type="EMBL" id="SMC66171.1"/>
    </source>
</evidence>
<sequence length="292" mass="32126">MAGTMLKSWVPRLLLFVLCFFSTIVAADNQNMGMEIPQNGCIEMFPQGYVNWTTGKVYAGGKVVPSDRKKADSPNFILSAARSAARRNLIEILKQLNIYGNFSVGTLAASDDHILAGIEKNVMDAKLVKQSYTSNRSIDVMLETSIFGGFLQLVLPEEIKSIPTLQIINPRPSSGGNTREYTGLIIDATAIGFEPVLYPVVVSELGQKIYSALFVSREFAVQKGVCRYLCRMDSPEALKWVGDNPIQVKALRKGGLGDSSIVISKSDGDKIENIRERHGFMKACRVIILVSR</sequence>
<dbReference type="Proteomes" id="UP000192418">
    <property type="component" value="Unassembled WGS sequence"/>
</dbReference>
<name>A0A1W2B0D6_9BACT</name>
<keyword evidence="1" id="KW-0732">Signal</keyword>
<feature type="signal peptide" evidence="1">
    <location>
        <begin position="1"/>
        <end position="26"/>
    </location>
</feature>
<evidence type="ECO:0000313" key="3">
    <source>
        <dbReference type="Proteomes" id="UP000192418"/>
    </source>
</evidence>
<organism evidence="2 3">
    <name type="scientific">Desulfocicer vacuolatum DSM 3385</name>
    <dbReference type="NCBI Taxonomy" id="1121400"/>
    <lineage>
        <taxon>Bacteria</taxon>
        <taxon>Pseudomonadati</taxon>
        <taxon>Thermodesulfobacteriota</taxon>
        <taxon>Desulfobacteria</taxon>
        <taxon>Desulfobacterales</taxon>
        <taxon>Desulfobacteraceae</taxon>
        <taxon>Desulfocicer</taxon>
    </lineage>
</organism>
<proteinExistence type="predicted"/>
<protein>
    <recommendedName>
        <fullName evidence="4">LPP20 lipoprotein</fullName>
    </recommendedName>
</protein>
<evidence type="ECO:0008006" key="4">
    <source>
        <dbReference type="Google" id="ProtNLM"/>
    </source>
</evidence>
<evidence type="ECO:0000256" key="1">
    <source>
        <dbReference type="SAM" id="SignalP"/>
    </source>
</evidence>
<dbReference type="OrthoDB" id="9813452at2"/>
<feature type="chain" id="PRO_5010711541" description="LPP20 lipoprotein" evidence="1">
    <location>
        <begin position="27"/>
        <end position="292"/>
    </location>
</feature>
<keyword evidence="3" id="KW-1185">Reference proteome</keyword>